<dbReference type="RefSeq" id="WP_153455502.1">
    <property type="nucleotide sequence ID" value="NZ_WEGJ01000023.1"/>
</dbReference>
<evidence type="ECO:0000313" key="3">
    <source>
        <dbReference type="EMBL" id="MQY14650.1"/>
    </source>
</evidence>
<feature type="domain" description="M23ase beta-sheet core" evidence="2">
    <location>
        <begin position="77"/>
        <end position="174"/>
    </location>
</feature>
<keyword evidence="4" id="KW-1185">Reference proteome</keyword>
<dbReference type="Proteomes" id="UP000466345">
    <property type="component" value="Unassembled WGS sequence"/>
</dbReference>
<reference evidence="3 4" key="1">
    <citation type="submission" date="2019-10" db="EMBL/GenBank/DDBJ databases">
        <title>Streptomyces smaragdinus sp. nov. and Streptomyces fabii sp. nov., isolated from the gut of fungus growing-termite Macrotermes natalensis.</title>
        <authorList>
            <person name="Schwitalla J."/>
            <person name="Benndorf R."/>
            <person name="Martin K."/>
            <person name="De Beer W."/>
            <person name="Kaster A.-K."/>
            <person name="Vollmers J."/>
            <person name="Poulsen M."/>
            <person name="Beemelmanns C."/>
        </authorList>
    </citation>
    <scope>NUCLEOTIDE SEQUENCE [LARGE SCALE GENOMIC DNA]</scope>
    <source>
        <strain evidence="3 4">RB5</strain>
    </source>
</reference>
<evidence type="ECO:0000259" key="2">
    <source>
        <dbReference type="Pfam" id="PF01551"/>
    </source>
</evidence>
<comment type="caution">
    <text evidence="3">The sequence shown here is derived from an EMBL/GenBank/DDBJ whole genome shotgun (WGS) entry which is preliminary data.</text>
</comment>
<evidence type="ECO:0000313" key="4">
    <source>
        <dbReference type="Proteomes" id="UP000466345"/>
    </source>
</evidence>
<dbReference type="EMBL" id="WEGJ01000023">
    <property type="protein sequence ID" value="MQY14650.1"/>
    <property type="molecule type" value="Genomic_DNA"/>
</dbReference>
<gene>
    <name evidence="3" type="ORF">SRB5_48250</name>
</gene>
<dbReference type="CDD" id="cd12797">
    <property type="entry name" value="M23_peptidase"/>
    <property type="match status" value="1"/>
</dbReference>
<evidence type="ECO:0000256" key="1">
    <source>
        <dbReference type="SAM" id="SignalP"/>
    </source>
</evidence>
<protein>
    <recommendedName>
        <fullName evidence="2">M23ase beta-sheet core domain-containing protein</fullName>
    </recommendedName>
</protein>
<accession>A0A7K0CME4</accession>
<sequence>MSNTAKFNLRTAKTTGALVAGAGVIALLGGGAANAAGVHEAPKAKPAKAASAWTSPITGKYVFTGKFDQGGSHWAHKHSGQDFAVPNGTKVHSVHAGKVVEAGWGGAYGNNIVIKHANGVYSQYGHLSKFKVKVGEHVKKNETIALSGSTGNSTGPHLHFEIRKTPYYGSAVNPVTFLTHHGVKLHG</sequence>
<dbReference type="PANTHER" id="PTHR21666:SF270">
    <property type="entry name" value="MUREIN HYDROLASE ACTIVATOR ENVC"/>
    <property type="match status" value="1"/>
</dbReference>
<dbReference type="GO" id="GO:0004222">
    <property type="term" value="F:metalloendopeptidase activity"/>
    <property type="evidence" value="ECO:0007669"/>
    <property type="project" value="TreeGrafter"/>
</dbReference>
<keyword evidence="1" id="KW-0732">Signal</keyword>
<feature type="signal peptide" evidence="1">
    <location>
        <begin position="1"/>
        <end position="35"/>
    </location>
</feature>
<dbReference type="InterPro" id="IPR011055">
    <property type="entry name" value="Dup_hybrid_motif"/>
</dbReference>
<dbReference type="PANTHER" id="PTHR21666">
    <property type="entry name" value="PEPTIDASE-RELATED"/>
    <property type="match status" value="1"/>
</dbReference>
<dbReference type="AlphaFoldDB" id="A0A7K0CME4"/>
<dbReference type="Pfam" id="PF01551">
    <property type="entry name" value="Peptidase_M23"/>
    <property type="match status" value="1"/>
</dbReference>
<dbReference type="InterPro" id="IPR016047">
    <property type="entry name" value="M23ase_b-sheet_dom"/>
</dbReference>
<name>A0A7K0CME4_9ACTN</name>
<dbReference type="OrthoDB" id="5244067at2"/>
<dbReference type="InterPro" id="IPR050570">
    <property type="entry name" value="Cell_wall_metabolism_enzyme"/>
</dbReference>
<proteinExistence type="predicted"/>
<feature type="chain" id="PRO_5029598775" description="M23ase beta-sheet core domain-containing protein" evidence="1">
    <location>
        <begin position="36"/>
        <end position="187"/>
    </location>
</feature>
<dbReference type="FunFam" id="2.70.70.10:FF:000013">
    <property type="entry name" value="Peptidase family M23"/>
    <property type="match status" value="1"/>
</dbReference>
<dbReference type="Gene3D" id="2.70.70.10">
    <property type="entry name" value="Glucose Permease (Domain IIA)"/>
    <property type="match status" value="1"/>
</dbReference>
<dbReference type="SUPFAM" id="SSF51261">
    <property type="entry name" value="Duplicated hybrid motif"/>
    <property type="match status" value="1"/>
</dbReference>
<organism evidence="3 4">
    <name type="scientific">Streptomyces smaragdinus</name>
    <dbReference type="NCBI Taxonomy" id="2585196"/>
    <lineage>
        <taxon>Bacteria</taxon>
        <taxon>Bacillati</taxon>
        <taxon>Actinomycetota</taxon>
        <taxon>Actinomycetes</taxon>
        <taxon>Kitasatosporales</taxon>
        <taxon>Streptomycetaceae</taxon>
        <taxon>Streptomyces</taxon>
    </lineage>
</organism>